<evidence type="ECO:0000256" key="6">
    <source>
        <dbReference type="ARBA" id="ARBA00022695"/>
    </source>
</evidence>
<evidence type="ECO:0000256" key="3">
    <source>
        <dbReference type="ARBA" id="ARBA00009014"/>
    </source>
</evidence>
<keyword evidence="9 11" id="KW-0520">NAD</keyword>
<dbReference type="GO" id="GO:0009435">
    <property type="term" value="P:NAD+ biosynthetic process"/>
    <property type="evidence" value="ECO:0007669"/>
    <property type="project" value="UniProtKB-UniRule"/>
</dbReference>
<keyword evidence="5 11" id="KW-0808">Transferase</keyword>
<evidence type="ECO:0000256" key="9">
    <source>
        <dbReference type="ARBA" id="ARBA00023027"/>
    </source>
</evidence>
<keyword evidence="8 11" id="KW-0067">ATP-binding</keyword>
<evidence type="ECO:0000256" key="8">
    <source>
        <dbReference type="ARBA" id="ARBA00022840"/>
    </source>
</evidence>
<name>A0A839URD7_9GAMM</name>
<dbReference type="GO" id="GO:0005524">
    <property type="term" value="F:ATP binding"/>
    <property type="evidence" value="ECO:0007669"/>
    <property type="project" value="UniProtKB-KW"/>
</dbReference>
<dbReference type="Proteomes" id="UP000559987">
    <property type="component" value="Unassembled WGS sequence"/>
</dbReference>
<dbReference type="NCBIfam" id="TIGR00125">
    <property type="entry name" value="cyt_tran_rel"/>
    <property type="match status" value="1"/>
</dbReference>
<dbReference type="EMBL" id="JACHXZ010000003">
    <property type="protein sequence ID" value="MBB3169281.1"/>
    <property type="molecule type" value="Genomic_DNA"/>
</dbReference>
<evidence type="ECO:0000259" key="12">
    <source>
        <dbReference type="Pfam" id="PF01467"/>
    </source>
</evidence>
<dbReference type="NCBIfam" id="NF000839">
    <property type="entry name" value="PRK00071.1-1"/>
    <property type="match status" value="1"/>
</dbReference>
<dbReference type="InterPro" id="IPR004821">
    <property type="entry name" value="Cyt_trans-like"/>
</dbReference>
<gene>
    <name evidence="11" type="primary">nadD</name>
    <name evidence="13" type="ORF">FHS30_002489</name>
</gene>
<reference evidence="13 14" key="1">
    <citation type="submission" date="2020-08" db="EMBL/GenBank/DDBJ databases">
        <title>Genomic Encyclopedia of Type Strains, Phase III (KMG-III): the genomes of soil and plant-associated and newly described type strains.</title>
        <authorList>
            <person name="Whitman W."/>
        </authorList>
    </citation>
    <scope>NUCLEOTIDE SEQUENCE [LARGE SCALE GENOMIC DNA]</scope>
    <source>
        <strain evidence="13 14">CECT 8571</strain>
    </source>
</reference>
<dbReference type="InterPro" id="IPR005248">
    <property type="entry name" value="NadD/NMNAT"/>
</dbReference>
<evidence type="ECO:0000256" key="11">
    <source>
        <dbReference type="HAMAP-Rule" id="MF_00244"/>
    </source>
</evidence>
<dbReference type="SUPFAM" id="SSF52374">
    <property type="entry name" value="Nucleotidylyl transferase"/>
    <property type="match status" value="1"/>
</dbReference>
<evidence type="ECO:0000256" key="7">
    <source>
        <dbReference type="ARBA" id="ARBA00022741"/>
    </source>
</evidence>
<dbReference type="PANTHER" id="PTHR39321">
    <property type="entry name" value="NICOTINATE-NUCLEOTIDE ADENYLYLTRANSFERASE-RELATED"/>
    <property type="match status" value="1"/>
</dbReference>
<comment type="pathway">
    <text evidence="2 11">Cofactor biosynthesis; NAD(+) biosynthesis; deamido-NAD(+) from nicotinate D-ribonucleotide: step 1/1.</text>
</comment>
<evidence type="ECO:0000256" key="10">
    <source>
        <dbReference type="ARBA" id="ARBA00048721"/>
    </source>
</evidence>
<keyword evidence="6 11" id="KW-0548">Nucleotidyltransferase</keyword>
<sequence length="219" mass="24141">MKRIGVLGGTFDPIHLGHLTHAEQVREQLALDEMRLMPAHIPPHRASPQVDAVERAQLVRLALTDYPQLTLDERELGRQKPSYTVDSLAALRAESGPTVGLYFVMGMDSLCAINQWHQWQQLIELANLVILARPEVAPPAPGSEVGRFVQDFGCTRAALLARPHGGIWMMDALHLPVSATDIRAALAAGRSARQWLTPAVADYVEAHKLYVALADERHS</sequence>
<dbReference type="AlphaFoldDB" id="A0A839URD7"/>
<evidence type="ECO:0000313" key="14">
    <source>
        <dbReference type="Proteomes" id="UP000559987"/>
    </source>
</evidence>
<dbReference type="EC" id="2.7.7.18" evidence="11"/>
<feature type="domain" description="Cytidyltransferase-like" evidence="12">
    <location>
        <begin position="6"/>
        <end position="184"/>
    </location>
</feature>
<dbReference type="Pfam" id="PF01467">
    <property type="entry name" value="CTP_transf_like"/>
    <property type="match status" value="1"/>
</dbReference>
<evidence type="ECO:0000313" key="13">
    <source>
        <dbReference type="EMBL" id="MBB3169281.1"/>
    </source>
</evidence>
<comment type="function">
    <text evidence="1 11">Catalyzes the reversible adenylation of nicotinate mononucleotide (NaMN) to nicotinic acid adenine dinucleotide (NaAD).</text>
</comment>
<dbReference type="NCBIfam" id="TIGR00482">
    <property type="entry name" value="nicotinate (nicotinamide) nucleotide adenylyltransferase"/>
    <property type="match status" value="1"/>
</dbReference>
<evidence type="ECO:0000256" key="5">
    <source>
        <dbReference type="ARBA" id="ARBA00022679"/>
    </source>
</evidence>
<dbReference type="PANTHER" id="PTHR39321:SF3">
    <property type="entry name" value="PHOSPHOPANTETHEINE ADENYLYLTRANSFERASE"/>
    <property type="match status" value="1"/>
</dbReference>
<keyword evidence="4 11" id="KW-0662">Pyridine nucleotide biosynthesis</keyword>
<evidence type="ECO:0000256" key="4">
    <source>
        <dbReference type="ARBA" id="ARBA00022642"/>
    </source>
</evidence>
<evidence type="ECO:0000256" key="2">
    <source>
        <dbReference type="ARBA" id="ARBA00005019"/>
    </source>
</evidence>
<protein>
    <recommendedName>
        <fullName evidence="11">Probable nicotinate-nucleotide adenylyltransferase</fullName>
        <ecNumber evidence="11">2.7.7.18</ecNumber>
    </recommendedName>
    <alternativeName>
        <fullName evidence="11">Deamido-NAD(+) diphosphorylase</fullName>
    </alternativeName>
    <alternativeName>
        <fullName evidence="11">Deamido-NAD(+) pyrophosphorylase</fullName>
    </alternativeName>
    <alternativeName>
        <fullName evidence="11">Nicotinate mononucleotide adenylyltransferase</fullName>
        <shortName evidence="11">NaMN adenylyltransferase</shortName>
    </alternativeName>
</protein>
<dbReference type="GO" id="GO:0004515">
    <property type="term" value="F:nicotinate-nucleotide adenylyltransferase activity"/>
    <property type="evidence" value="ECO:0007669"/>
    <property type="project" value="UniProtKB-UniRule"/>
</dbReference>
<dbReference type="Gene3D" id="3.40.50.620">
    <property type="entry name" value="HUPs"/>
    <property type="match status" value="1"/>
</dbReference>
<dbReference type="UniPathway" id="UPA00253">
    <property type="reaction ID" value="UER00332"/>
</dbReference>
<dbReference type="HAMAP" id="MF_00244">
    <property type="entry name" value="NaMN_adenylyltr"/>
    <property type="match status" value="1"/>
</dbReference>
<comment type="caution">
    <text evidence="13">The sequence shown here is derived from an EMBL/GenBank/DDBJ whole genome shotgun (WGS) entry which is preliminary data.</text>
</comment>
<organism evidence="13 14">
    <name type="scientific">Simiduia aestuariiviva</name>
    <dbReference type="NCBI Taxonomy" id="1510459"/>
    <lineage>
        <taxon>Bacteria</taxon>
        <taxon>Pseudomonadati</taxon>
        <taxon>Pseudomonadota</taxon>
        <taxon>Gammaproteobacteria</taxon>
        <taxon>Cellvibrionales</taxon>
        <taxon>Cellvibrionaceae</taxon>
        <taxon>Simiduia</taxon>
    </lineage>
</organism>
<comment type="similarity">
    <text evidence="3 11">Belongs to the NadD family.</text>
</comment>
<dbReference type="InterPro" id="IPR014729">
    <property type="entry name" value="Rossmann-like_a/b/a_fold"/>
</dbReference>
<evidence type="ECO:0000256" key="1">
    <source>
        <dbReference type="ARBA" id="ARBA00002324"/>
    </source>
</evidence>
<comment type="catalytic activity">
    <reaction evidence="10 11">
        <text>nicotinate beta-D-ribonucleotide + ATP + H(+) = deamido-NAD(+) + diphosphate</text>
        <dbReference type="Rhea" id="RHEA:22860"/>
        <dbReference type="ChEBI" id="CHEBI:15378"/>
        <dbReference type="ChEBI" id="CHEBI:30616"/>
        <dbReference type="ChEBI" id="CHEBI:33019"/>
        <dbReference type="ChEBI" id="CHEBI:57502"/>
        <dbReference type="ChEBI" id="CHEBI:58437"/>
        <dbReference type="EC" id="2.7.7.18"/>
    </reaction>
</comment>
<dbReference type="CDD" id="cd02165">
    <property type="entry name" value="NMNAT"/>
    <property type="match status" value="1"/>
</dbReference>
<keyword evidence="14" id="KW-1185">Reference proteome</keyword>
<proteinExistence type="inferred from homology"/>
<accession>A0A839URD7</accession>
<keyword evidence="7 11" id="KW-0547">Nucleotide-binding</keyword>
<dbReference type="RefSeq" id="WP_183910762.1">
    <property type="nucleotide sequence ID" value="NZ_JACHXZ010000003.1"/>
</dbReference>